<proteinExistence type="predicted"/>
<keyword evidence="2" id="KW-1185">Reference proteome</keyword>
<sequence>MLYFLLPVLLSVNAFAQKDRTQDSLQNILKKNPSDIYTQKSLLYHYVKKADTALLKRELAKAGETFKNNEDYSQFVKVNTVYIDIIKGNTELATKKSVNLKSTFRRTKIFL</sequence>
<dbReference type="EMBL" id="CP094532">
    <property type="protein sequence ID" value="UOE40354.1"/>
    <property type="molecule type" value="Genomic_DNA"/>
</dbReference>
<evidence type="ECO:0000313" key="2">
    <source>
        <dbReference type="Proteomes" id="UP000831460"/>
    </source>
</evidence>
<name>A0ABY4BME1_9FLAO</name>
<evidence type="ECO:0000313" key="1">
    <source>
        <dbReference type="EMBL" id="UOE40354.1"/>
    </source>
</evidence>
<organism evidence="1 2">
    <name type="scientific">Chryseobacterium suipulveris</name>
    <dbReference type="NCBI Taxonomy" id="2929800"/>
    <lineage>
        <taxon>Bacteria</taxon>
        <taxon>Pseudomonadati</taxon>
        <taxon>Bacteroidota</taxon>
        <taxon>Flavobacteriia</taxon>
        <taxon>Flavobacteriales</taxon>
        <taxon>Weeksellaceae</taxon>
        <taxon>Chryseobacterium group</taxon>
        <taxon>Chryseobacterium</taxon>
    </lineage>
</organism>
<accession>A0ABY4BME1</accession>
<protein>
    <submittedName>
        <fullName evidence="1">Uncharacterized protein</fullName>
    </submittedName>
</protein>
<reference evidence="1 2" key="1">
    <citation type="submission" date="2022-03" db="EMBL/GenBank/DDBJ databases">
        <title>Chryseobacterium sp. isolated from particulate matters in swine house.</title>
        <authorList>
            <person name="Won M."/>
            <person name="Kim S.-J."/>
            <person name="Kwon S.-W."/>
        </authorList>
    </citation>
    <scope>NUCLEOTIDE SEQUENCE [LARGE SCALE GENOMIC DNA]</scope>
    <source>
        <strain evidence="1 2">SC2-2</strain>
    </source>
</reference>
<dbReference type="RefSeq" id="WP_243548377.1">
    <property type="nucleotide sequence ID" value="NZ_CP094532.1"/>
</dbReference>
<dbReference type="Proteomes" id="UP000831460">
    <property type="component" value="Chromosome"/>
</dbReference>
<gene>
    <name evidence="1" type="ORF">MTP09_10600</name>
</gene>